<reference evidence="8 9" key="1">
    <citation type="submission" date="2019-07" db="EMBL/GenBank/DDBJ databases">
        <title>The pathways for chlorine oxyanion respiration interact through the shared metabolite chlorate.</title>
        <authorList>
            <person name="Barnum T.P."/>
            <person name="Cheng Y."/>
            <person name="Hill K.A."/>
            <person name="Lucas L.N."/>
            <person name="Carlson H.K."/>
            <person name="Coates J.D."/>
        </authorList>
    </citation>
    <scope>NUCLEOTIDE SEQUENCE [LARGE SCALE GENOMIC DNA]</scope>
    <source>
        <strain evidence="8">BK-3</strain>
    </source>
</reference>
<feature type="transmembrane region" description="Helical" evidence="5">
    <location>
        <begin position="320"/>
        <end position="337"/>
    </location>
</feature>
<feature type="domain" description="O-antigen ligase-related" evidence="6">
    <location>
        <begin position="192"/>
        <end position="328"/>
    </location>
</feature>
<evidence type="ECO:0000313" key="9">
    <source>
        <dbReference type="Proteomes" id="UP000317355"/>
    </source>
</evidence>
<dbReference type="Pfam" id="PF04932">
    <property type="entry name" value="Wzy_C"/>
    <property type="match status" value="1"/>
</dbReference>
<sequence>VFGSIPFILRNAYIGVLVWSWLSYMNPHRFGWGFAYDFPFAQIIAIVLFVATVACKDRRTIPFNGLTFFWFIFLCWMCVTTLFALQPDPALIQLIKVLKIQLVIVFTLILIHKKEHIIALIWVIVLSIGFFGVKGGVFTILTGGSFRVWGPPSSFIEDNNELAIALLMLLPLIYYLKTQTNNFWIQRGLLVAMLLCTLSVFASYSRGAFLTIGVVSVFLLMKTRHKFVVLTLLLIGGVAVLTFLPSKWHERIDTIQNYEQDASAMGRINAWTYSVNVASDRLTGGGFSSWSTLTFHLYAPNPNDVHAAHSIYFGVLGDHGWIGLLLFLLILLLAWRTGTWILKNTKSIEELKWAYDLVFFLQISMVAYCFGGAFLSLAYFDLPWHLIAIILLVKRLVQEHLANPNSSEIIGNVENVCIKRQKTTKSSHQNIIGEKTSF</sequence>
<keyword evidence="8" id="KW-0436">Ligase</keyword>
<dbReference type="STRING" id="1543721.AAY24_04315"/>
<proteinExistence type="predicted"/>
<dbReference type="InterPro" id="IPR045979">
    <property type="entry name" value="DUF5935"/>
</dbReference>
<evidence type="ECO:0000259" key="7">
    <source>
        <dbReference type="Pfam" id="PF19358"/>
    </source>
</evidence>
<feature type="transmembrane region" description="Helical" evidence="5">
    <location>
        <begin position="30"/>
        <end position="54"/>
    </location>
</feature>
<comment type="subcellular location">
    <subcellularLocation>
        <location evidence="1">Membrane</location>
        <topology evidence="1">Multi-pass membrane protein</topology>
    </subcellularLocation>
</comment>
<dbReference type="Proteomes" id="UP000317355">
    <property type="component" value="Unassembled WGS sequence"/>
</dbReference>
<evidence type="ECO:0000256" key="2">
    <source>
        <dbReference type="ARBA" id="ARBA00022692"/>
    </source>
</evidence>
<dbReference type="Pfam" id="PF19358">
    <property type="entry name" value="DUF5935"/>
    <property type="match status" value="1"/>
</dbReference>
<feature type="transmembrane region" description="Helical" evidence="5">
    <location>
        <begin position="118"/>
        <end position="140"/>
    </location>
</feature>
<feature type="transmembrane region" description="Helical" evidence="5">
    <location>
        <begin position="91"/>
        <end position="111"/>
    </location>
</feature>
<evidence type="ECO:0000259" key="6">
    <source>
        <dbReference type="Pfam" id="PF04932"/>
    </source>
</evidence>
<name>A0A558CKJ8_9GAMM</name>
<feature type="transmembrane region" description="Helical" evidence="5">
    <location>
        <begin position="160"/>
        <end position="176"/>
    </location>
</feature>
<evidence type="ECO:0000256" key="1">
    <source>
        <dbReference type="ARBA" id="ARBA00004141"/>
    </source>
</evidence>
<dbReference type="InterPro" id="IPR051533">
    <property type="entry name" value="WaaL-like"/>
</dbReference>
<evidence type="ECO:0000256" key="3">
    <source>
        <dbReference type="ARBA" id="ARBA00022989"/>
    </source>
</evidence>
<keyword evidence="2 5" id="KW-0812">Transmembrane</keyword>
<feature type="transmembrane region" description="Helical" evidence="5">
    <location>
        <begin position="66"/>
        <end position="85"/>
    </location>
</feature>
<dbReference type="PANTHER" id="PTHR37422:SF13">
    <property type="entry name" value="LIPOPOLYSACCHARIDE BIOSYNTHESIS PROTEIN PA4999-RELATED"/>
    <property type="match status" value="1"/>
</dbReference>
<feature type="transmembrane region" description="Helical" evidence="5">
    <location>
        <begin position="7"/>
        <end position="24"/>
    </location>
</feature>
<dbReference type="EMBL" id="VMRY01000124">
    <property type="protein sequence ID" value="TVT49262.1"/>
    <property type="molecule type" value="Genomic_DNA"/>
</dbReference>
<feature type="non-terminal residue" evidence="8">
    <location>
        <position position="1"/>
    </location>
</feature>
<feature type="domain" description="DUF5935" evidence="7">
    <location>
        <begin position="9"/>
        <end position="178"/>
    </location>
</feature>
<evidence type="ECO:0000256" key="5">
    <source>
        <dbReference type="SAM" id="Phobius"/>
    </source>
</evidence>
<feature type="transmembrane region" description="Helical" evidence="5">
    <location>
        <begin position="188"/>
        <end position="221"/>
    </location>
</feature>
<keyword evidence="3 5" id="KW-1133">Transmembrane helix</keyword>
<dbReference type="GO" id="GO:0016874">
    <property type="term" value="F:ligase activity"/>
    <property type="evidence" value="ECO:0007669"/>
    <property type="project" value="UniProtKB-KW"/>
</dbReference>
<dbReference type="InterPro" id="IPR007016">
    <property type="entry name" value="O-antigen_ligase-rel_domated"/>
</dbReference>
<comment type="caution">
    <text evidence="8">The sequence shown here is derived from an EMBL/GenBank/DDBJ whole genome shotgun (WGS) entry which is preliminary data.</text>
</comment>
<gene>
    <name evidence="8" type="ORF">FHK82_17295</name>
</gene>
<protein>
    <submittedName>
        <fullName evidence="8">Putative O-glycosylation ligase, exosortase A system-associated</fullName>
    </submittedName>
</protein>
<dbReference type="AlphaFoldDB" id="A0A558CKJ8"/>
<keyword evidence="4 5" id="KW-0472">Membrane</keyword>
<feature type="transmembrane region" description="Helical" evidence="5">
    <location>
        <begin position="227"/>
        <end position="244"/>
    </location>
</feature>
<dbReference type="GO" id="GO:0016020">
    <property type="term" value="C:membrane"/>
    <property type="evidence" value="ECO:0007669"/>
    <property type="project" value="UniProtKB-SubCell"/>
</dbReference>
<dbReference type="InterPro" id="IPR017528">
    <property type="entry name" value="CHP03097O-antigen_lig-rel"/>
</dbReference>
<feature type="transmembrane region" description="Helical" evidence="5">
    <location>
        <begin position="357"/>
        <end position="380"/>
    </location>
</feature>
<dbReference type="PANTHER" id="PTHR37422">
    <property type="entry name" value="TEICHURONIC ACID BIOSYNTHESIS PROTEIN TUAE"/>
    <property type="match status" value="1"/>
</dbReference>
<evidence type="ECO:0000256" key="4">
    <source>
        <dbReference type="ARBA" id="ARBA00023136"/>
    </source>
</evidence>
<accession>A0A558CKJ8</accession>
<evidence type="ECO:0000313" key="8">
    <source>
        <dbReference type="EMBL" id="TVT49262.1"/>
    </source>
</evidence>
<dbReference type="NCBIfam" id="TIGR03097">
    <property type="entry name" value="PEP_O_lig_1"/>
    <property type="match status" value="1"/>
</dbReference>
<organism evidence="8 9">
    <name type="scientific">Sedimenticola thiotaurini</name>
    <dbReference type="NCBI Taxonomy" id="1543721"/>
    <lineage>
        <taxon>Bacteria</taxon>
        <taxon>Pseudomonadati</taxon>
        <taxon>Pseudomonadota</taxon>
        <taxon>Gammaproteobacteria</taxon>
        <taxon>Chromatiales</taxon>
        <taxon>Sedimenticolaceae</taxon>
        <taxon>Sedimenticola</taxon>
    </lineage>
</organism>